<comment type="catalytic activity">
    <reaction evidence="1 7">
        <text>Cleavage of hydrophobic, N-terminal signal or leader sequences from secreted and periplasmic proteins.</text>
        <dbReference type="EC" id="3.4.21.89"/>
    </reaction>
</comment>
<dbReference type="Proteomes" id="UP000191554">
    <property type="component" value="Unassembled WGS sequence"/>
</dbReference>
<accession>A0A1V4SLD0</accession>
<dbReference type="Pfam" id="PF10502">
    <property type="entry name" value="Peptidase_S26"/>
    <property type="match status" value="1"/>
</dbReference>
<keyword evidence="10" id="KW-1185">Reference proteome</keyword>
<feature type="domain" description="Peptidase S26" evidence="8">
    <location>
        <begin position="8"/>
        <end position="186"/>
    </location>
</feature>
<keyword evidence="7" id="KW-1133">Transmembrane helix</keyword>
<evidence type="ECO:0000313" key="9">
    <source>
        <dbReference type="EMBL" id="OPX44057.1"/>
    </source>
</evidence>
<dbReference type="InterPro" id="IPR000223">
    <property type="entry name" value="Pept_S26A_signal_pept_1"/>
</dbReference>
<keyword evidence="7" id="KW-0645">Protease</keyword>
<evidence type="ECO:0000256" key="5">
    <source>
        <dbReference type="ARBA" id="ARBA00022801"/>
    </source>
</evidence>
<dbReference type="GO" id="GO:0009003">
    <property type="term" value="F:signal peptidase activity"/>
    <property type="evidence" value="ECO:0007669"/>
    <property type="project" value="UniProtKB-EC"/>
</dbReference>
<comment type="caution">
    <text evidence="9">The sequence shown here is derived from an EMBL/GenBank/DDBJ whole genome shotgun (WGS) entry which is preliminary data.</text>
</comment>
<dbReference type="OrthoDB" id="9802919at2"/>
<dbReference type="PRINTS" id="PR00727">
    <property type="entry name" value="LEADERPTASE"/>
</dbReference>
<keyword evidence="7" id="KW-0472">Membrane</keyword>
<feature type="active site" evidence="6">
    <location>
        <position position="38"/>
    </location>
</feature>
<dbReference type="AlphaFoldDB" id="A0A1V4SLD0"/>
<gene>
    <name evidence="9" type="primary">sipT</name>
    <name evidence="9" type="ORF">CLHUN_20820</name>
</gene>
<dbReference type="SUPFAM" id="SSF51306">
    <property type="entry name" value="LexA/Signal peptidase"/>
    <property type="match status" value="1"/>
</dbReference>
<dbReference type="RefSeq" id="WP_080064518.1">
    <property type="nucleotide sequence ID" value="NZ_MZGX01000012.1"/>
</dbReference>
<dbReference type="InterPro" id="IPR019758">
    <property type="entry name" value="Pept_S26A_signal_pept_1_CS"/>
</dbReference>
<dbReference type="InterPro" id="IPR036286">
    <property type="entry name" value="LexA/Signal_pep-like_sf"/>
</dbReference>
<evidence type="ECO:0000256" key="4">
    <source>
        <dbReference type="ARBA" id="ARBA00013208"/>
    </source>
</evidence>
<evidence type="ECO:0000256" key="2">
    <source>
        <dbReference type="ARBA" id="ARBA00004401"/>
    </source>
</evidence>
<dbReference type="GO" id="GO:0006465">
    <property type="term" value="P:signal peptide processing"/>
    <property type="evidence" value="ECO:0007669"/>
    <property type="project" value="InterPro"/>
</dbReference>
<dbReference type="PANTHER" id="PTHR43390">
    <property type="entry name" value="SIGNAL PEPTIDASE I"/>
    <property type="match status" value="1"/>
</dbReference>
<organism evidence="9 10">
    <name type="scientific">Ruminiclostridium hungatei</name>
    <name type="common">Clostridium hungatei</name>
    <dbReference type="NCBI Taxonomy" id="48256"/>
    <lineage>
        <taxon>Bacteria</taxon>
        <taxon>Bacillati</taxon>
        <taxon>Bacillota</taxon>
        <taxon>Clostridia</taxon>
        <taxon>Eubacteriales</taxon>
        <taxon>Oscillospiraceae</taxon>
        <taxon>Ruminiclostridium</taxon>
    </lineage>
</organism>
<dbReference type="PANTHER" id="PTHR43390:SF1">
    <property type="entry name" value="CHLOROPLAST PROCESSING PEPTIDASE"/>
    <property type="match status" value="1"/>
</dbReference>
<evidence type="ECO:0000313" key="10">
    <source>
        <dbReference type="Proteomes" id="UP000191554"/>
    </source>
</evidence>
<dbReference type="EMBL" id="MZGX01000012">
    <property type="protein sequence ID" value="OPX44057.1"/>
    <property type="molecule type" value="Genomic_DNA"/>
</dbReference>
<reference evidence="9 10" key="1">
    <citation type="submission" date="2017-03" db="EMBL/GenBank/DDBJ databases">
        <title>Genome sequence of Clostridium hungatei DSM 14427.</title>
        <authorList>
            <person name="Poehlein A."/>
            <person name="Daniel R."/>
        </authorList>
    </citation>
    <scope>NUCLEOTIDE SEQUENCE [LARGE SCALE GENOMIC DNA]</scope>
    <source>
        <strain evidence="9 10">DSM 14427</strain>
    </source>
</reference>
<dbReference type="NCBIfam" id="TIGR02227">
    <property type="entry name" value="sigpep_I_bact"/>
    <property type="match status" value="1"/>
</dbReference>
<feature type="transmembrane region" description="Helical" evidence="7">
    <location>
        <begin position="7"/>
        <end position="29"/>
    </location>
</feature>
<keyword evidence="5 7" id="KW-0378">Hydrolase</keyword>
<evidence type="ECO:0000256" key="3">
    <source>
        <dbReference type="ARBA" id="ARBA00009370"/>
    </source>
</evidence>
<feature type="active site" evidence="6">
    <location>
        <position position="108"/>
    </location>
</feature>
<dbReference type="STRING" id="48256.CLHUN_20820"/>
<comment type="subcellular location">
    <subcellularLocation>
        <location evidence="2">Cell membrane</location>
        <topology evidence="2">Single-pass type II membrane protein</topology>
    </subcellularLocation>
    <subcellularLocation>
        <location evidence="7">Membrane</location>
        <topology evidence="7">Single-pass type II membrane protein</topology>
    </subcellularLocation>
</comment>
<evidence type="ECO:0000256" key="6">
    <source>
        <dbReference type="PIRSR" id="PIRSR600223-1"/>
    </source>
</evidence>
<comment type="similarity">
    <text evidence="3 7">Belongs to the peptidase S26 family.</text>
</comment>
<dbReference type="InterPro" id="IPR019533">
    <property type="entry name" value="Peptidase_S26"/>
</dbReference>
<dbReference type="Gene3D" id="2.10.109.10">
    <property type="entry name" value="Umud Fragment, subunit A"/>
    <property type="match status" value="1"/>
</dbReference>
<name>A0A1V4SLD0_RUMHU</name>
<dbReference type="GO" id="GO:0005886">
    <property type="term" value="C:plasma membrane"/>
    <property type="evidence" value="ECO:0007669"/>
    <property type="project" value="UniProtKB-SubCell"/>
</dbReference>
<dbReference type="CDD" id="cd06530">
    <property type="entry name" value="S26_SPase_I"/>
    <property type="match status" value="1"/>
</dbReference>
<proteinExistence type="inferred from homology"/>
<dbReference type="EC" id="3.4.21.89" evidence="4 7"/>
<evidence type="ECO:0000256" key="1">
    <source>
        <dbReference type="ARBA" id="ARBA00000677"/>
    </source>
</evidence>
<protein>
    <recommendedName>
        <fullName evidence="4 7">Signal peptidase I</fullName>
        <ecNumber evidence="4 7">3.4.21.89</ecNumber>
    </recommendedName>
</protein>
<dbReference type="GO" id="GO:0004252">
    <property type="term" value="F:serine-type endopeptidase activity"/>
    <property type="evidence" value="ECO:0007669"/>
    <property type="project" value="InterPro"/>
</dbReference>
<evidence type="ECO:0000259" key="8">
    <source>
        <dbReference type="Pfam" id="PF10502"/>
    </source>
</evidence>
<sequence length="190" mass="21877">MKILREITSWLGTVIISIIVALLIIIFLFQPTSVDGHSMENTLHNGNKIIINKTQNIFHKVPNYEDIVVIDSRVERERKFMDNITDPLKYNLIVTKIRGSIDEIFWVKRVIGRPGDVLEFKDGKVVRNGTVLEESYIKEPMLYQSDEKITVPEKNVFVMGDNRNDSKDSRVIGCIPLDHVIGKYLFKLGF</sequence>
<evidence type="ECO:0000256" key="7">
    <source>
        <dbReference type="RuleBase" id="RU362042"/>
    </source>
</evidence>
<dbReference type="PROSITE" id="PS00760">
    <property type="entry name" value="SPASE_I_2"/>
    <property type="match status" value="1"/>
</dbReference>
<dbReference type="InterPro" id="IPR019757">
    <property type="entry name" value="Pept_S26A_signal_pept_1_Lys-AS"/>
</dbReference>
<dbReference type="PROSITE" id="PS00761">
    <property type="entry name" value="SPASE_I_3"/>
    <property type="match status" value="1"/>
</dbReference>
<keyword evidence="7" id="KW-0812">Transmembrane</keyword>